<keyword evidence="2" id="KW-1185">Reference proteome</keyword>
<evidence type="ECO:0000313" key="2">
    <source>
        <dbReference type="Proteomes" id="UP000680038"/>
    </source>
</evidence>
<reference evidence="1" key="1">
    <citation type="submission" date="2021-04" db="EMBL/GenBank/DDBJ databases">
        <authorList>
            <person name="Rodrigo-Torres L."/>
            <person name="Arahal R. D."/>
            <person name="Lucena T."/>
        </authorList>
    </citation>
    <scope>NUCLEOTIDE SEQUENCE</scope>
    <source>
        <strain evidence="1">CECT 9275</strain>
    </source>
</reference>
<organism evidence="1 2">
    <name type="scientific">Dyadobacter helix</name>
    <dbReference type="NCBI Taxonomy" id="2822344"/>
    <lineage>
        <taxon>Bacteria</taxon>
        <taxon>Pseudomonadati</taxon>
        <taxon>Bacteroidota</taxon>
        <taxon>Cytophagia</taxon>
        <taxon>Cytophagales</taxon>
        <taxon>Spirosomataceae</taxon>
        <taxon>Dyadobacter</taxon>
    </lineage>
</organism>
<dbReference type="Proteomes" id="UP000680038">
    <property type="component" value="Unassembled WGS sequence"/>
</dbReference>
<dbReference type="AlphaFoldDB" id="A0A916NBH3"/>
<accession>A0A916NBH3</accession>
<sequence>MKQKSPSKTPRRLFYGVSQLTFQGTEKQQPGVVHR</sequence>
<evidence type="ECO:0000313" key="1">
    <source>
        <dbReference type="EMBL" id="CAG4998033.1"/>
    </source>
</evidence>
<gene>
    <name evidence="1" type="ORF">DYBT9275_01910</name>
</gene>
<protein>
    <submittedName>
        <fullName evidence="1">Uncharacterized protein</fullName>
    </submittedName>
</protein>
<dbReference type="EMBL" id="CAJRAF010000002">
    <property type="protein sequence ID" value="CAG4998033.1"/>
    <property type="molecule type" value="Genomic_DNA"/>
</dbReference>
<proteinExistence type="predicted"/>
<name>A0A916NBH3_9BACT</name>
<comment type="caution">
    <text evidence="1">The sequence shown here is derived from an EMBL/GenBank/DDBJ whole genome shotgun (WGS) entry which is preliminary data.</text>
</comment>